<feature type="transmembrane region" description="Helical" evidence="6">
    <location>
        <begin position="81"/>
        <end position="103"/>
    </location>
</feature>
<feature type="transmembrane region" description="Helical" evidence="6">
    <location>
        <begin position="135"/>
        <end position="156"/>
    </location>
</feature>
<reference evidence="7 8" key="1">
    <citation type="submission" date="2017-05" db="EMBL/GenBank/DDBJ databases">
        <authorList>
            <person name="Varghese N."/>
            <person name="Submissions S."/>
        </authorList>
    </citation>
    <scope>NUCLEOTIDE SEQUENCE [LARGE SCALE GENOMIC DNA]</scope>
    <source>
        <strain evidence="7 8">DSM 21342</strain>
    </source>
</reference>
<dbReference type="PANTHER" id="PTHR20855">
    <property type="entry name" value="ADIPOR/PROGESTIN RECEPTOR-RELATED"/>
    <property type="match status" value="1"/>
</dbReference>
<dbReference type="GO" id="GO:0016020">
    <property type="term" value="C:membrane"/>
    <property type="evidence" value="ECO:0007669"/>
    <property type="project" value="UniProtKB-SubCell"/>
</dbReference>
<name>A0A521D007_9SPHI</name>
<feature type="transmembrane region" description="Helical" evidence="6">
    <location>
        <begin position="193"/>
        <end position="212"/>
    </location>
</feature>
<dbReference type="OrthoDB" id="9813689at2"/>
<gene>
    <name evidence="7" type="ORF">SAMN06265350_10574</name>
</gene>
<evidence type="ECO:0000256" key="2">
    <source>
        <dbReference type="ARBA" id="ARBA00022692"/>
    </source>
</evidence>
<keyword evidence="5" id="KW-0862">Zinc</keyword>
<feature type="transmembrane region" description="Helical" evidence="6">
    <location>
        <begin position="163"/>
        <end position="181"/>
    </location>
</feature>
<accession>A0A521D007</accession>
<evidence type="ECO:0000256" key="5">
    <source>
        <dbReference type="PIRSR" id="PIRSR604254-1"/>
    </source>
</evidence>
<keyword evidence="3 6" id="KW-1133">Transmembrane helix</keyword>
<comment type="subcellular location">
    <subcellularLocation>
        <location evidence="1">Membrane</location>
        <topology evidence="1">Multi-pass membrane protein</topology>
    </subcellularLocation>
</comment>
<dbReference type="Pfam" id="PF03006">
    <property type="entry name" value="HlyIII"/>
    <property type="match status" value="1"/>
</dbReference>
<dbReference type="InterPro" id="IPR004254">
    <property type="entry name" value="AdipoR/HlyIII-related"/>
</dbReference>
<protein>
    <submittedName>
        <fullName evidence="7">Hemolysin III</fullName>
    </submittedName>
</protein>
<evidence type="ECO:0000256" key="3">
    <source>
        <dbReference type="ARBA" id="ARBA00022989"/>
    </source>
</evidence>
<sequence>MAVKALQYYDPKHEFMNRLTHGIGIPLSIAGGSYLVSLAIQNPRTNLSALIVYMVSLLAMFTSSTLYHSVSNPDIKHKMRIFDHISIFALIGGTYTAIITYYLKNNIGNNFLLTMWTFIGLGALLKIFFTGRFTLLSTLIYIAVGGLGFFIAKPLYQVLNKEVLLWVGIGAFLYASGVVFYRTKTIPYHHSIWHLFVLGGALSHFIAIALMLQS</sequence>
<dbReference type="AlphaFoldDB" id="A0A521D007"/>
<keyword evidence="5" id="KW-0479">Metal-binding</keyword>
<dbReference type="RefSeq" id="WP_142603589.1">
    <property type="nucleotide sequence ID" value="NZ_FXSZ01000005.1"/>
</dbReference>
<feature type="binding site" evidence="5">
    <location>
        <position position="190"/>
    </location>
    <ligand>
        <name>Zn(2+)</name>
        <dbReference type="ChEBI" id="CHEBI:29105"/>
    </ligand>
</feature>
<evidence type="ECO:0000256" key="1">
    <source>
        <dbReference type="ARBA" id="ARBA00004141"/>
    </source>
</evidence>
<evidence type="ECO:0000313" key="8">
    <source>
        <dbReference type="Proteomes" id="UP000315971"/>
    </source>
</evidence>
<organism evidence="7 8">
    <name type="scientific">Solitalea koreensis</name>
    <dbReference type="NCBI Taxonomy" id="543615"/>
    <lineage>
        <taxon>Bacteria</taxon>
        <taxon>Pseudomonadati</taxon>
        <taxon>Bacteroidota</taxon>
        <taxon>Sphingobacteriia</taxon>
        <taxon>Sphingobacteriales</taxon>
        <taxon>Sphingobacteriaceae</taxon>
        <taxon>Solitalea</taxon>
    </lineage>
</organism>
<feature type="binding site" evidence="5">
    <location>
        <position position="68"/>
    </location>
    <ligand>
        <name>Zn(2+)</name>
        <dbReference type="ChEBI" id="CHEBI:29105"/>
    </ligand>
</feature>
<feature type="transmembrane region" description="Helical" evidence="6">
    <location>
        <begin position="110"/>
        <end position="129"/>
    </location>
</feature>
<feature type="transmembrane region" description="Helical" evidence="6">
    <location>
        <begin position="20"/>
        <end position="40"/>
    </location>
</feature>
<feature type="transmembrane region" description="Helical" evidence="6">
    <location>
        <begin position="47"/>
        <end position="69"/>
    </location>
</feature>
<dbReference type="GO" id="GO:0046872">
    <property type="term" value="F:metal ion binding"/>
    <property type="evidence" value="ECO:0007669"/>
    <property type="project" value="UniProtKB-KW"/>
</dbReference>
<evidence type="ECO:0000313" key="7">
    <source>
        <dbReference type="EMBL" id="SMO65014.1"/>
    </source>
</evidence>
<dbReference type="PANTHER" id="PTHR20855:SF3">
    <property type="entry name" value="LD03007P"/>
    <property type="match status" value="1"/>
</dbReference>
<evidence type="ECO:0000256" key="4">
    <source>
        <dbReference type="ARBA" id="ARBA00023136"/>
    </source>
</evidence>
<dbReference type="EMBL" id="FXSZ01000005">
    <property type="protein sequence ID" value="SMO65014.1"/>
    <property type="molecule type" value="Genomic_DNA"/>
</dbReference>
<keyword evidence="2 6" id="KW-0812">Transmembrane</keyword>
<feature type="binding site" evidence="5">
    <location>
        <position position="194"/>
    </location>
    <ligand>
        <name>Zn(2+)</name>
        <dbReference type="ChEBI" id="CHEBI:29105"/>
    </ligand>
</feature>
<keyword evidence="4 6" id="KW-0472">Membrane</keyword>
<dbReference type="Proteomes" id="UP000315971">
    <property type="component" value="Unassembled WGS sequence"/>
</dbReference>
<proteinExistence type="predicted"/>
<evidence type="ECO:0000256" key="6">
    <source>
        <dbReference type="SAM" id="Phobius"/>
    </source>
</evidence>
<keyword evidence="8" id="KW-1185">Reference proteome</keyword>